<reference evidence="12 13" key="1">
    <citation type="journal article" date="2019" name="Sci. Rep.">
        <title>Comparative genomics of chytrid fungi reveal insights into the obligate biotrophic and pathogenic lifestyle of Synchytrium endobioticum.</title>
        <authorList>
            <person name="van de Vossenberg B.T.L.H."/>
            <person name="Warris S."/>
            <person name="Nguyen H.D.T."/>
            <person name="van Gent-Pelzer M.P.E."/>
            <person name="Joly D.L."/>
            <person name="van de Geest H.C."/>
            <person name="Bonants P.J.M."/>
            <person name="Smith D.S."/>
            <person name="Levesque C.A."/>
            <person name="van der Lee T.A.J."/>
        </authorList>
    </citation>
    <scope>NUCLEOTIDE SEQUENCE [LARGE SCALE GENOMIC DNA]</scope>
    <source>
        <strain evidence="12 13">CBS 809.83</strain>
    </source>
</reference>
<evidence type="ECO:0000313" key="13">
    <source>
        <dbReference type="Proteomes" id="UP000318582"/>
    </source>
</evidence>
<dbReference type="Proteomes" id="UP000318582">
    <property type="component" value="Unassembled WGS sequence"/>
</dbReference>
<feature type="domain" description="Rrn7/TAF1B N-terminal cyclin" evidence="11">
    <location>
        <begin position="8"/>
        <end position="161"/>
    </location>
</feature>
<keyword evidence="6" id="KW-0805">Transcription regulation</keyword>
<keyword evidence="4" id="KW-0863">Zinc-finger</keyword>
<organism evidence="12 13">
    <name type="scientific">Powellomyces hirtus</name>
    <dbReference type="NCBI Taxonomy" id="109895"/>
    <lineage>
        <taxon>Eukaryota</taxon>
        <taxon>Fungi</taxon>
        <taxon>Fungi incertae sedis</taxon>
        <taxon>Chytridiomycota</taxon>
        <taxon>Chytridiomycota incertae sedis</taxon>
        <taxon>Chytridiomycetes</taxon>
        <taxon>Spizellomycetales</taxon>
        <taxon>Powellomycetaceae</taxon>
        <taxon>Powellomyces</taxon>
    </lineage>
</organism>
<accession>A0A507E641</accession>
<evidence type="ECO:0000313" key="12">
    <source>
        <dbReference type="EMBL" id="TPX58578.1"/>
    </source>
</evidence>
<comment type="subcellular location">
    <subcellularLocation>
        <location evidence="1">Nucleus</location>
        <location evidence="1">Nucleolus</location>
    </subcellularLocation>
</comment>
<dbReference type="GO" id="GO:0008270">
    <property type="term" value="F:zinc ion binding"/>
    <property type="evidence" value="ECO:0007669"/>
    <property type="project" value="UniProtKB-KW"/>
</dbReference>
<keyword evidence="13" id="KW-1185">Reference proteome</keyword>
<dbReference type="PANTHER" id="PTHR31576">
    <property type="entry name" value="TATA BOX-BINDING PROTEIN-ASSOCIATED FACTOR RNA POLYMERASE I SUBUNIT B"/>
    <property type="match status" value="1"/>
</dbReference>
<keyword evidence="8" id="KW-0804">Transcription</keyword>
<dbReference type="GO" id="GO:0001164">
    <property type="term" value="F:RNA polymerase I core promoter sequence-specific DNA binding"/>
    <property type="evidence" value="ECO:0007669"/>
    <property type="project" value="InterPro"/>
</dbReference>
<sequence length="432" mass="49484">MCVLCEAFQCSLQLQVRSLIGSQGLPEELEYAVLDLWCAYVTAIDVDFDDRKRKRLNWNMSSRQSSAAPSSGDDSGVGSDVETGRRKRHRSRSRTPSVFGDVSSDGENKELPVMRNIYPWYSLVFCYLGCTLLRLPVYMRDIQRWAAAGHITYYTTAADLPDELISRFNLHRSAIERKTIPPLPKLNHAAGAFRHLLRSRFQITFPTCNLPLIWVRTIKELHLPPSFYTDISTLHKLLSRNSPSSKLANCRQEYANIALALIVFKLRCGADRQSKEIMEWMKDLSVDREKCPEYAAWSTSDLGEKSYHLRREYVEKFAKRLSSKQDTNPKGYEIFDTTISNAISSRTPASSRPFPTIFKPCATSIVQPNYVLYNPGDTEGKFHEPYATLVVSAADIMGVSPEYIESVTERLERQLRHEIVWMRDLTRKKFPD</sequence>
<dbReference type="PANTHER" id="PTHR31576:SF2">
    <property type="entry name" value="TATA BOX-BINDING PROTEIN-ASSOCIATED FACTOR RNA POLYMERASE I SUBUNIT B"/>
    <property type="match status" value="1"/>
</dbReference>
<dbReference type="GO" id="GO:0042790">
    <property type="term" value="P:nucleolar large rRNA transcription by RNA polymerase I"/>
    <property type="evidence" value="ECO:0007669"/>
    <property type="project" value="TreeGrafter"/>
</dbReference>
<feature type="region of interest" description="Disordered" evidence="10">
    <location>
        <begin position="60"/>
        <end position="103"/>
    </location>
</feature>
<evidence type="ECO:0000256" key="4">
    <source>
        <dbReference type="ARBA" id="ARBA00022771"/>
    </source>
</evidence>
<keyword evidence="3" id="KW-0479">Metal-binding</keyword>
<evidence type="ECO:0000259" key="11">
    <source>
        <dbReference type="Pfam" id="PF20644"/>
    </source>
</evidence>
<keyword evidence="9" id="KW-0539">Nucleus</keyword>
<evidence type="ECO:0000256" key="5">
    <source>
        <dbReference type="ARBA" id="ARBA00022833"/>
    </source>
</evidence>
<evidence type="ECO:0000256" key="9">
    <source>
        <dbReference type="ARBA" id="ARBA00023242"/>
    </source>
</evidence>
<keyword evidence="5" id="KW-0862">Zinc</keyword>
<keyword evidence="7" id="KW-0238">DNA-binding</keyword>
<evidence type="ECO:0000256" key="2">
    <source>
        <dbReference type="ARBA" id="ARBA00006899"/>
    </source>
</evidence>
<name>A0A507E641_9FUNG</name>
<dbReference type="GO" id="GO:0070860">
    <property type="term" value="C:RNA polymerase I core factor complex"/>
    <property type="evidence" value="ECO:0007669"/>
    <property type="project" value="InterPro"/>
</dbReference>
<dbReference type="InterPro" id="IPR048540">
    <property type="entry name" value="Rrn7_cyclin_N"/>
</dbReference>
<comment type="similarity">
    <text evidence="2">Belongs to the RRN7/TAF1B family.</text>
</comment>
<feature type="compositionally biased region" description="Low complexity" evidence="10">
    <location>
        <begin position="61"/>
        <end position="81"/>
    </location>
</feature>
<evidence type="ECO:0000256" key="7">
    <source>
        <dbReference type="ARBA" id="ARBA00023125"/>
    </source>
</evidence>
<comment type="caution">
    <text evidence="12">The sequence shown here is derived from an EMBL/GenBank/DDBJ whole genome shotgun (WGS) entry which is preliminary data.</text>
</comment>
<dbReference type="Pfam" id="PF20644">
    <property type="entry name" value="Rrn7_cyclin_N"/>
    <property type="match status" value="1"/>
</dbReference>
<evidence type="ECO:0000256" key="3">
    <source>
        <dbReference type="ARBA" id="ARBA00022723"/>
    </source>
</evidence>
<protein>
    <recommendedName>
        <fullName evidence="11">Rrn7/TAF1B N-terminal cyclin domain-containing protein</fullName>
    </recommendedName>
</protein>
<proteinExistence type="inferred from homology"/>
<dbReference type="EMBL" id="QEAQ01000034">
    <property type="protein sequence ID" value="TPX58578.1"/>
    <property type="molecule type" value="Genomic_DNA"/>
</dbReference>
<evidence type="ECO:0000256" key="6">
    <source>
        <dbReference type="ARBA" id="ARBA00023015"/>
    </source>
</evidence>
<evidence type="ECO:0000256" key="8">
    <source>
        <dbReference type="ARBA" id="ARBA00023163"/>
    </source>
</evidence>
<evidence type="ECO:0000256" key="1">
    <source>
        <dbReference type="ARBA" id="ARBA00004604"/>
    </source>
</evidence>
<evidence type="ECO:0000256" key="10">
    <source>
        <dbReference type="SAM" id="MobiDB-lite"/>
    </source>
</evidence>
<gene>
    <name evidence="12" type="ORF">PhCBS80983_g03055</name>
</gene>
<dbReference type="STRING" id="109895.A0A507E641"/>
<dbReference type="AlphaFoldDB" id="A0A507E641"/>
<dbReference type="InterPro" id="IPR033599">
    <property type="entry name" value="TAF1B/Rrn7"/>
</dbReference>